<dbReference type="SUPFAM" id="SSF48452">
    <property type="entry name" value="TPR-like"/>
    <property type="match status" value="1"/>
</dbReference>
<evidence type="ECO:0000313" key="2">
    <source>
        <dbReference type="Proteomes" id="UP001226434"/>
    </source>
</evidence>
<protein>
    <submittedName>
        <fullName evidence="1">SusD/RagB family nutrient-binding outer membrane lipoprotein</fullName>
    </submittedName>
</protein>
<dbReference type="InterPro" id="IPR011990">
    <property type="entry name" value="TPR-like_helical_dom_sf"/>
</dbReference>
<dbReference type="Gene3D" id="1.25.40.390">
    <property type="match status" value="1"/>
</dbReference>
<keyword evidence="2" id="KW-1185">Reference proteome</keyword>
<evidence type="ECO:0000313" key="1">
    <source>
        <dbReference type="EMBL" id="MDI3319241.1"/>
    </source>
</evidence>
<dbReference type="InterPro" id="IPR041662">
    <property type="entry name" value="SusD-like_2"/>
</dbReference>
<dbReference type="Proteomes" id="UP001226434">
    <property type="component" value="Unassembled WGS sequence"/>
</dbReference>
<gene>
    <name evidence="1" type="ORF">QJ048_05625</name>
</gene>
<dbReference type="Pfam" id="PF12771">
    <property type="entry name" value="SusD-like_2"/>
    <property type="match status" value="1"/>
</dbReference>
<proteinExistence type="predicted"/>
<dbReference type="PROSITE" id="PS51257">
    <property type="entry name" value="PROKAR_LIPOPROTEIN"/>
    <property type="match status" value="1"/>
</dbReference>
<reference evidence="1 2" key="1">
    <citation type="submission" date="2023-05" db="EMBL/GenBank/DDBJ databases">
        <title>Genome sequence of Pinibacter sp. MAH-24.</title>
        <authorList>
            <person name="Huq M.A."/>
        </authorList>
    </citation>
    <scope>NUCLEOTIDE SEQUENCE [LARGE SCALE GENOMIC DNA]</scope>
    <source>
        <strain evidence="1 2">MAH-24</strain>
    </source>
</reference>
<dbReference type="EMBL" id="JASBRG010000003">
    <property type="protein sequence ID" value="MDI3319241.1"/>
    <property type="molecule type" value="Genomic_DNA"/>
</dbReference>
<comment type="caution">
    <text evidence="1">The sequence shown here is derived from an EMBL/GenBank/DDBJ whole genome shotgun (WGS) entry which is preliminary data.</text>
</comment>
<dbReference type="RefSeq" id="WP_282333356.1">
    <property type="nucleotide sequence ID" value="NZ_JASBRG010000003.1"/>
</dbReference>
<name>A0ABT6R9K1_9BACT</name>
<accession>A0ABT6R9K1</accession>
<sequence length="535" mass="59395">MKYIINKTGYTILLSAVLLGACKKDFESLNTPPENPTEAPTPQVYNAIISSLPIVSGEYSVMNSWLYPITQQAIVTSGAYPYDNAKASVWSDYYRAMADYRLIQDRVHQEKDTTVYNNVYAMLRTVMAYSTFKVSNYYGDMPYSQAGYAPLKGASGYRAVYDKQSDVYASILGDLKWAVDNFSTNANQVSLGGYETFLQNDITKWTQFANSLRLFIAVTMYDKNSSLAATHIAEALTKPLLADGNDIGLWPTKISGLEFQWRQWSFSANCYLRMGSTMWGLMSSNNNKDGSGIFDMRAKLFYETNNAGEWVAYPQNPTTTTPTEGGAPYSTDRFIPAPNWSKKGAGCIYSPVNLYFEQDTKSVPEPMLTAAQVHLIKAEVYNRGLGVAANATTAAAEYNAGIAASMNMWKGLAFNSPVWVVGKPTSATATSAEISAVTTNPITKYDATNASNALKQIYAQLWIDQYRQPFDAWTLQRRTGGLTPMSTVNSGYYTANFGTYQRFVYPDDESSYNYDNWKAATGGNDKNTTKIWIAK</sequence>
<keyword evidence="1" id="KW-0449">Lipoprotein</keyword>
<organism evidence="1 2">
    <name type="scientific">Pinibacter soli</name>
    <dbReference type="NCBI Taxonomy" id="3044211"/>
    <lineage>
        <taxon>Bacteria</taxon>
        <taxon>Pseudomonadati</taxon>
        <taxon>Bacteroidota</taxon>
        <taxon>Chitinophagia</taxon>
        <taxon>Chitinophagales</taxon>
        <taxon>Chitinophagaceae</taxon>
        <taxon>Pinibacter</taxon>
    </lineage>
</organism>